<accession>A0A9Q3GQR5</accession>
<name>A0A9Q3GQR5_9BASI</name>
<dbReference type="Proteomes" id="UP000765509">
    <property type="component" value="Unassembled WGS sequence"/>
</dbReference>
<feature type="region of interest" description="Disordered" evidence="1">
    <location>
        <begin position="1"/>
        <end position="26"/>
    </location>
</feature>
<feature type="compositionally biased region" description="Basic residues" evidence="1">
    <location>
        <begin position="1"/>
        <end position="10"/>
    </location>
</feature>
<dbReference type="AlphaFoldDB" id="A0A9Q3GQR5"/>
<evidence type="ECO:0000256" key="1">
    <source>
        <dbReference type="SAM" id="MobiDB-lite"/>
    </source>
</evidence>
<dbReference type="EMBL" id="AVOT02004524">
    <property type="protein sequence ID" value="MBW0476603.1"/>
    <property type="molecule type" value="Genomic_DNA"/>
</dbReference>
<sequence>MLSDKHKRNAHLLSDPSDQPARGVPDQEALARAPLWLMMMKAFPSGNGCWDPRQADGNYSRRLAWSPQVSICPSPLLGHHPMVTSLLDRSEVIIRPMKDGNGKRTFKIGPIVTMSCNSWDSHTKNQTNRMPRNKTLPFLVCLASKLCSNLPQAPVAPNGWRTYSTSILKPHEDVLTCEPEPEVAPTQSMEEPFAHPTPPHSIITIDNMTVTSPSPFSFPDSATFPSCSPSLQVPPRTPPPPPLIPTMALDRNLPTYYRP</sequence>
<comment type="caution">
    <text evidence="2">The sequence shown here is derived from an EMBL/GenBank/DDBJ whole genome shotgun (WGS) entry which is preliminary data.</text>
</comment>
<reference evidence="2" key="1">
    <citation type="submission" date="2021-03" db="EMBL/GenBank/DDBJ databases">
        <title>Draft genome sequence of rust myrtle Austropuccinia psidii MF-1, a brazilian biotype.</title>
        <authorList>
            <person name="Quecine M.C."/>
            <person name="Pachon D.M.R."/>
            <person name="Bonatelli M.L."/>
            <person name="Correr F.H."/>
            <person name="Franceschini L.M."/>
            <person name="Leite T.F."/>
            <person name="Margarido G.R.A."/>
            <person name="Almeida C.A."/>
            <person name="Ferrarezi J.A."/>
            <person name="Labate C.A."/>
        </authorList>
    </citation>
    <scope>NUCLEOTIDE SEQUENCE</scope>
    <source>
        <strain evidence="2">MF-1</strain>
    </source>
</reference>
<keyword evidence="3" id="KW-1185">Reference proteome</keyword>
<proteinExistence type="predicted"/>
<gene>
    <name evidence="2" type="ORF">O181_016318</name>
</gene>
<evidence type="ECO:0000313" key="3">
    <source>
        <dbReference type="Proteomes" id="UP000765509"/>
    </source>
</evidence>
<evidence type="ECO:0000313" key="2">
    <source>
        <dbReference type="EMBL" id="MBW0476603.1"/>
    </source>
</evidence>
<protein>
    <submittedName>
        <fullName evidence="2">Uncharacterized protein</fullName>
    </submittedName>
</protein>
<organism evidence="2 3">
    <name type="scientific">Austropuccinia psidii MF-1</name>
    <dbReference type="NCBI Taxonomy" id="1389203"/>
    <lineage>
        <taxon>Eukaryota</taxon>
        <taxon>Fungi</taxon>
        <taxon>Dikarya</taxon>
        <taxon>Basidiomycota</taxon>
        <taxon>Pucciniomycotina</taxon>
        <taxon>Pucciniomycetes</taxon>
        <taxon>Pucciniales</taxon>
        <taxon>Sphaerophragmiaceae</taxon>
        <taxon>Austropuccinia</taxon>
    </lineage>
</organism>